<proteinExistence type="predicted"/>
<evidence type="ECO:0000313" key="3">
    <source>
        <dbReference type="WBParaSite" id="PDA_v2.g7249.t1"/>
    </source>
</evidence>
<protein>
    <submittedName>
        <fullName evidence="3">Uncharacterized protein</fullName>
    </submittedName>
</protein>
<name>A0A914QYW6_9BILA</name>
<feature type="chain" id="PRO_5037908265" evidence="1">
    <location>
        <begin position="19"/>
        <end position="105"/>
    </location>
</feature>
<keyword evidence="1" id="KW-0732">Signal</keyword>
<feature type="signal peptide" evidence="1">
    <location>
        <begin position="1"/>
        <end position="18"/>
    </location>
</feature>
<evidence type="ECO:0000313" key="2">
    <source>
        <dbReference type="Proteomes" id="UP000887578"/>
    </source>
</evidence>
<reference evidence="3" key="1">
    <citation type="submission" date="2022-11" db="UniProtKB">
        <authorList>
            <consortium name="WormBaseParasite"/>
        </authorList>
    </citation>
    <scope>IDENTIFICATION</scope>
</reference>
<sequence>MLSRVFLINVVLLKRQLWIHIAHQQKNVQSRTCQCGFYSPSLKANKSHKESLCCIEGELSLSDFEEEDDELLNLFKDLSVTDKDEVFPILSYDTVSAHSVRFLPN</sequence>
<organism evidence="2 3">
    <name type="scientific">Panagrolaimus davidi</name>
    <dbReference type="NCBI Taxonomy" id="227884"/>
    <lineage>
        <taxon>Eukaryota</taxon>
        <taxon>Metazoa</taxon>
        <taxon>Ecdysozoa</taxon>
        <taxon>Nematoda</taxon>
        <taxon>Chromadorea</taxon>
        <taxon>Rhabditida</taxon>
        <taxon>Tylenchina</taxon>
        <taxon>Panagrolaimomorpha</taxon>
        <taxon>Panagrolaimoidea</taxon>
        <taxon>Panagrolaimidae</taxon>
        <taxon>Panagrolaimus</taxon>
    </lineage>
</organism>
<evidence type="ECO:0000256" key="1">
    <source>
        <dbReference type="SAM" id="SignalP"/>
    </source>
</evidence>
<dbReference type="WBParaSite" id="PDA_v2.g7249.t1">
    <property type="protein sequence ID" value="PDA_v2.g7249.t1"/>
    <property type="gene ID" value="PDA_v2.g7249"/>
</dbReference>
<dbReference type="AlphaFoldDB" id="A0A914QYW6"/>
<accession>A0A914QYW6</accession>
<dbReference type="Proteomes" id="UP000887578">
    <property type="component" value="Unplaced"/>
</dbReference>
<keyword evidence="2" id="KW-1185">Reference proteome</keyword>